<dbReference type="Gene3D" id="2.160.10.10">
    <property type="entry name" value="Hexapeptide repeat proteins"/>
    <property type="match status" value="1"/>
</dbReference>
<evidence type="ECO:0000256" key="4">
    <source>
        <dbReference type="ARBA" id="ARBA00022737"/>
    </source>
</evidence>
<dbReference type="Pfam" id="PF00132">
    <property type="entry name" value="Hexapep"/>
    <property type="match status" value="2"/>
</dbReference>
<evidence type="ECO:0000259" key="8">
    <source>
        <dbReference type="Pfam" id="PF04613"/>
    </source>
</evidence>
<dbReference type="PANTHER" id="PTHR43378:SF2">
    <property type="entry name" value="UDP-3-O-ACYLGLUCOSAMINE N-ACYLTRANSFERASE 1, MITOCHONDRIAL-RELATED"/>
    <property type="match status" value="1"/>
</dbReference>
<dbReference type="RefSeq" id="WP_336435261.1">
    <property type="nucleotide sequence ID" value="NZ_JBAWKS010000001.1"/>
</dbReference>
<dbReference type="Proteomes" id="UP001382455">
    <property type="component" value="Unassembled WGS sequence"/>
</dbReference>
<dbReference type="GO" id="GO:0103118">
    <property type="term" value="F:UDP-3-O-[(3R)-3-hydroxyacyl]-glucosamine N-acyltransferase activity"/>
    <property type="evidence" value="ECO:0007669"/>
    <property type="project" value="UniProtKB-EC"/>
</dbReference>
<keyword evidence="3 7" id="KW-0808">Transferase</keyword>
<evidence type="ECO:0000313" key="10">
    <source>
        <dbReference type="Proteomes" id="UP001382455"/>
    </source>
</evidence>
<reference evidence="9 10" key="1">
    <citation type="submission" date="2023-12" db="EMBL/GenBank/DDBJ databases">
        <title>Friends and Foes: Symbiotic and Algicidal bacterial influence on Karenia brevis blooms.</title>
        <authorList>
            <person name="Fei C."/>
            <person name="Mohamed A.R."/>
            <person name="Booker A."/>
            <person name="Arshad M."/>
            <person name="Klass S."/>
            <person name="Ahn S."/>
            <person name="Gilbert P.M."/>
            <person name="Heil C.A."/>
            <person name="Martinez J.M."/>
            <person name="Amin S.A."/>
        </authorList>
    </citation>
    <scope>NUCLEOTIDE SEQUENCE [LARGE SCALE GENOMIC DNA]</scope>
    <source>
        <strain evidence="9 10">CE15</strain>
    </source>
</reference>
<comment type="similarity">
    <text evidence="7">Belongs to the transferase hexapeptide repeat family. LpxD subfamily.</text>
</comment>
<dbReference type="Gene3D" id="1.20.5.170">
    <property type="match status" value="1"/>
</dbReference>
<dbReference type="NCBIfam" id="TIGR01853">
    <property type="entry name" value="lipid_A_lpxD"/>
    <property type="match status" value="1"/>
</dbReference>
<feature type="domain" description="UDP-3-O-[3-hydroxymyristoyl] glucosamine N-acyltransferase non-repeat region" evidence="8">
    <location>
        <begin position="20"/>
        <end position="85"/>
    </location>
</feature>
<evidence type="ECO:0000313" key="9">
    <source>
        <dbReference type="EMBL" id="MEI4549859.1"/>
    </source>
</evidence>
<evidence type="ECO:0000256" key="3">
    <source>
        <dbReference type="ARBA" id="ARBA00022679"/>
    </source>
</evidence>
<dbReference type="InterPro" id="IPR001451">
    <property type="entry name" value="Hexapep"/>
</dbReference>
<evidence type="ECO:0000256" key="2">
    <source>
        <dbReference type="ARBA" id="ARBA00022556"/>
    </source>
</evidence>
<dbReference type="InterPro" id="IPR007691">
    <property type="entry name" value="LpxD"/>
</dbReference>
<comment type="catalytic activity">
    <reaction evidence="7">
        <text>a UDP-3-O-[(3R)-3-hydroxyacyl]-alpha-D-glucosamine + a (3R)-hydroxyacyl-[ACP] = a UDP-2-N,3-O-bis[(3R)-3-hydroxyacyl]-alpha-D-glucosamine + holo-[ACP] + H(+)</text>
        <dbReference type="Rhea" id="RHEA:53836"/>
        <dbReference type="Rhea" id="RHEA-COMP:9685"/>
        <dbReference type="Rhea" id="RHEA-COMP:9945"/>
        <dbReference type="ChEBI" id="CHEBI:15378"/>
        <dbReference type="ChEBI" id="CHEBI:64479"/>
        <dbReference type="ChEBI" id="CHEBI:78827"/>
        <dbReference type="ChEBI" id="CHEBI:137740"/>
        <dbReference type="ChEBI" id="CHEBI:137748"/>
        <dbReference type="EC" id="2.3.1.191"/>
    </reaction>
</comment>
<evidence type="ECO:0000256" key="6">
    <source>
        <dbReference type="ARBA" id="ARBA00023315"/>
    </source>
</evidence>
<keyword evidence="5 7" id="KW-0443">Lipid metabolism</keyword>
<comment type="caution">
    <text evidence="9">The sequence shown here is derived from an EMBL/GenBank/DDBJ whole genome shotgun (WGS) entry which is preliminary data.</text>
</comment>
<keyword evidence="4 7" id="KW-0677">Repeat</keyword>
<dbReference type="SUPFAM" id="SSF51161">
    <property type="entry name" value="Trimeric LpxA-like enzymes"/>
    <property type="match status" value="1"/>
</dbReference>
<dbReference type="HAMAP" id="MF_00523">
    <property type="entry name" value="LpxD"/>
    <property type="match status" value="1"/>
</dbReference>
<keyword evidence="6 7" id="KW-0012">Acyltransferase</keyword>
<dbReference type="InterPro" id="IPR020573">
    <property type="entry name" value="UDP_GlcNAc_AcTrfase_non-rep"/>
</dbReference>
<evidence type="ECO:0000256" key="7">
    <source>
        <dbReference type="HAMAP-Rule" id="MF_00523"/>
    </source>
</evidence>
<evidence type="ECO:0000256" key="5">
    <source>
        <dbReference type="ARBA" id="ARBA00023098"/>
    </source>
</evidence>
<accession>A0ABU8ESA8</accession>
<evidence type="ECO:0000256" key="1">
    <source>
        <dbReference type="ARBA" id="ARBA00022516"/>
    </source>
</evidence>
<dbReference type="InterPro" id="IPR011004">
    <property type="entry name" value="Trimer_LpxA-like_sf"/>
</dbReference>
<dbReference type="EMBL" id="JBAWKS010000001">
    <property type="protein sequence ID" value="MEI4549859.1"/>
    <property type="molecule type" value="Genomic_DNA"/>
</dbReference>
<organism evidence="9 10">
    <name type="scientific">Pseudoalteromonas spongiae</name>
    <dbReference type="NCBI Taxonomy" id="298657"/>
    <lineage>
        <taxon>Bacteria</taxon>
        <taxon>Pseudomonadati</taxon>
        <taxon>Pseudomonadota</taxon>
        <taxon>Gammaproteobacteria</taxon>
        <taxon>Alteromonadales</taxon>
        <taxon>Pseudoalteromonadaceae</taxon>
        <taxon>Pseudoalteromonas</taxon>
    </lineage>
</organism>
<proteinExistence type="inferred from homology"/>
<comment type="subunit">
    <text evidence="7">Homotrimer.</text>
</comment>
<dbReference type="CDD" id="cd03352">
    <property type="entry name" value="LbH_LpxD"/>
    <property type="match status" value="1"/>
</dbReference>
<sequence>MKLQQIAEILNAELVGDDSLSISRIATLENATGNEIGFLANKKYRSKLASTQAGAVILSPQDADYFTGNKIIVSNPYLAYALLAQAMDTTPKPATNVHPSAIIDPTAKLEQSVSVGANVVIEEGVEIAAGSSIGAGSFIGKGAKIGTNTKIWANVTIYHQVEIGNSCLVHANTVIGADGFGYANEKGQWVKIPQLGTVVIGDNVEVGASTTIDRGAIDDTIIERNVIIDNQVQIAHNVVVKEGTAIAGCSVIAGSTTIGKYCQIGGLSGIAGHIEIADGVVLTGMSMVISGIDKPGVYSSGVPHSENKDWRRNMAQLRQLSAINKRLKAVEKSLPERDE</sequence>
<keyword evidence="2 7" id="KW-0441">Lipid A biosynthesis</keyword>
<keyword evidence="1 7" id="KW-0444">Lipid biosynthesis</keyword>
<feature type="active site" description="Proton acceptor" evidence="7">
    <location>
        <position position="236"/>
    </location>
</feature>
<keyword evidence="10" id="KW-1185">Reference proteome</keyword>
<comment type="pathway">
    <text evidence="7">Bacterial outer membrane biogenesis; LPS lipid A biosynthesis.</text>
</comment>
<dbReference type="PANTHER" id="PTHR43378">
    <property type="entry name" value="UDP-3-O-ACYLGLUCOSAMINE N-ACYLTRANSFERASE"/>
    <property type="match status" value="1"/>
</dbReference>
<comment type="function">
    <text evidence="7">Catalyzes the N-acylation of UDP-3-O-acylglucosamine using 3-hydroxyacyl-ACP as the acyl donor. Is involved in the biosynthesis of lipid A, a phosphorylated glycolipid that anchors the lipopolysaccharide to the outer membrane of the cell.</text>
</comment>
<dbReference type="Gene3D" id="3.40.1390.10">
    <property type="entry name" value="MurE/MurF, N-terminal domain"/>
    <property type="match status" value="1"/>
</dbReference>
<dbReference type="EC" id="2.3.1.191" evidence="7"/>
<name>A0ABU8ESA8_9GAMM</name>
<dbReference type="NCBIfam" id="NF002060">
    <property type="entry name" value="PRK00892.1"/>
    <property type="match status" value="1"/>
</dbReference>
<dbReference type="Pfam" id="PF04613">
    <property type="entry name" value="LpxD"/>
    <property type="match status" value="1"/>
</dbReference>
<gene>
    <name evidence="7 9" type="primary">lpxD</name>
    <name evidence="9" type="ORF">WAE96_09215</name>
</gene>
<protein>
    <recommendedName>
        <fullName evidence="7">UDP-3-O-acylglucosamine N-acyltransferase</fullName>
        <ecNumber evidence="7">2.3.1.191</ecNumber>
    </recommendedName>
</protein>